<dbReference type="GO" id="GO:0001517">
    <property type="term" value="F:N-acetylglucosamine 6-O-sulfotransferase activity"/>
    <property type="evidence" value="ECO:0007669"/>
    <property type="project" value="TreeGrafter"/>
</dbReference>
<organism evidence="2 3">
    <name type="scientific">Patella caerulea</name>
    <name type="common">Rayed Mediterranean limpet</name>
    <dbReference type="NCBI Taxonomy" id="87958"/>
    <lineage>
        <taxon>Eukaryota</taxon>
        <taxon>Metazoa</taxon>
        <taxon>Spiralia</taxon>
        <taxon>Lophotrochozoa</taxon>
        <taxon>Mollusca</taxon>
        <taxon>Gastropoda</taxon>
        <taxon>Patellogastropoda</taxon>
        <taxon>Patelloidea</taxon>
        <taxon>Patellidae</taxon>
        <taxon>Patella</taxon>
    </lineage>
</organism>
<name>A0AAN8JQJ6_PATCE</name>
<keyword evidence="1" id="KW-1133">Transmembrane helix</keyword>
<evidence type="ECO:0000313" key="2">
    <source>
        <dbReference type="EMBL" id="KAK6180711.1"/>
    </source>
</evidence>
<dbReference type="GO" id="GO:0006790">
    <property type="term" value="P:sulfur compound metabolic process"/>
    <property type="evidence" value="ECO:0007669"/>
    <property type="project" value="TreeGrafter"/>
</dbReference>
<protein>
    <submittedName>
        <fullName evidence="2">Uncharacterized protein</fullName>
    </submittedName>
</protein>
<feature type="transmembrane region" description="Helical" evidence="1">
    <location>
        <begin position="21"/>
        <end position="41"/>
    </location>
</feature>
<sequence length="385" mass="44820">MIDVTHFKGLLTSRNFYACRYGLLFCFGVVFGSMVMFYSSVDISSVTVRTQYLWSEKERAYVAVRGHNKIESPSIQYVMILTYMRSGSSFTGDVLQRHPDAFYVFEPLISIYHDRYILYLNGTRRNLTMETDLQKEALTQLLAWYTCDLYQIDMKALRYLFLDFGRQTSNYYHCLGRDKSFPKIKKCLPDLIRECKNSNVRIIKTIRMTMNSAKPLLEKYPNFKIIHLIRDPRGIFNSRIATEPKHFPRSRVRAHTTDLCGEMSRDMSVTKAIIKDYPTRLIVLQYENLAEHPYKTTAHLYGFLGTTPSLEIYGYVFCITSMGGVAERNYDIKRSNSTSTANKWKRELRKAEILIIDSVCKTAYKQLGYLPANNISHHTRINTLQ</sequence>
<keyword evidence="3" id="KW-1185">Reference proteome</keyword>
<dbReference type="EMBL" id="JAZGQO010000007">
    <property type="protein sequence ID" value="KAK6180711.1"/>
    <property type="molecule type" value="Genomic_DNA"/>
</dbReference>
<dbReference type="Proteomes" id="UP001347796">
    <property type="component" value="Unassembled WGS sequence"/>
</dbReference>
<dbReference type="PANTHER" id="PTHR10704">
    <property type="entry name" value="CARBOHYDRATE SULFOTRANSFERASE"/>
    <property type="match status" value="1"/>
</dbReference>
<dbReference type="InterPro" id="IPR027417">
    <property type="entry name" value="P-loop_NTPase"/>
</dbReference>
<accession>A0AAN8JQJ6</accession>
<evidence type="ECO:0000256" key="1">
    <source>
        <dbReference type="SAM" id="Phobius"/>
    </source>
</evidence>
<keyword evidence="1" id="KW-0472">Membrane</keyword>
<dbReference type="Pfam" id="PF13469">
    <property type="entry name" value="Sulfotransfer_3"/>
    <property type="match status" value="1"/>
</dbReference>
<keyword evidence="1" id="KW-0812">Transmembrane</keyword>
<dbReference type="Gene3D" id="3.40.50.300">
    <property type="entry name" value="P-loop containing nucleotide triphosphate hydrolases"/>
    <property type="match status" value="1"/>
</dbReference>
<gene>
    <name evidence="2" type="ORF">SNE40_008712</name>
</gene>
<dbReference type="SUPFAM" id="SSF52540">
    <property type="entry name" value="P-loop containing nucleoside triphosphate hydrolases"/>
    <property type="match status" value="1"/>
</dbReference>
<dbReference type="InterPro" id="IPR051135">
    <property type="entry name" value="Gal/GlcNAc/GalNAc_ST"/>
</dbReference>
<dbReference type="GO" id="GO:0006044">
    <property type="term" value="P:N-acetylglucosamine metabolic process"/>
    <property type="evidence" value="ECO:0007669"/>
    <property type="project" value="TreeGrafter"/>
</dbReference>
<dbReference type="AlphaFoldDB" id="A0AAN8JQJ6"/>
<dbReference type="PANTHER" id="PTHR10704:SF44">
    <property type="entry name" value="LD35051P-RELATED"/>
    <property type="match status" value="1"/>
</dbReference>
<comment type="caution">
    <text evidence="2">The sequence shown here is derived from an EMBL/GenBank/DDBJ whole genome shotgun (WGS) entry which is preliminary data.</text>
</comment>
<proteinExistence type="predicted"/>
<reference evidence="2 3" key="1">
    <citation type="submission" date="2024-01" db="EMBL/GenBank/DDBJ databases">
        <title>The genome of the rayed Mediterranean limpet Patella caerulea (Linnaeus, 1758).</title>
        <authorList>
            <person name="Anh-Thu Weber A."/>
            <person name="Halstead-Nussloch G."/>
        </authorList>
    </citation>
    <scope>NUCLEOTIDE SEQUENCE [LARGE SCALE GENOMIC DNA]</scope>
    <source>
        <strain evidence="2">AATW-2023a</strain>
        <tissue evidence="2">Whole specimen</tissue>
    </source>
</reference>
<evidence type="ECO:0000313" key="3">
    <source>
        <dbReference type="Proteomes" id="UP001347796"/>
    </source>
</evidence>